<accession>A0A4Q2D882</accession>
<evidence type="ECO:0000256" key="10">
    <source>
        <dbReference type="RuleBase" id="RU000461"/>
    </source>
</evidence>
<comment type="caution">
    <text evidence="11">The sequence shown here is derived from an EMBL/GenBank/DDBJ whole genome shotgun (WGS) entry which is preliminary data.</text>
</comment>
<comment type="cofactor">
    <cofactor evidence="1 9">
        <name>heme</name>
        <dbReference type="ChEBI" id="CHEBI:30413"/>
    </cofactor>
</comment>
<keyword evidence="6 10" id="KW-0560">Oxidoreductase</keyword>
<evidence type="ECO:0000256" key="8">
    <source>
        <dbReference type="ARBA" id="ARBA00023033"/>
    </source>
</evidence>
<dbReference type="GO" id="GO:0005506">
    <property type="term" value="F:iron ion binding"/>
    <property type="evidence" value="ECO:0007669"/>
    <property type="project" value="InterPro"/>
</dbReference>
<dbReference type="CDD" id="cd11065">
    <property type="entry name" value="CYP64-like"/>
    <property type="match status" value="1"/>
</dbReference>
<dbReference type="AlphaFoldDB" id="A0A4Q2D882"/>
<dbReference type="InterPro" id="IPR002401">
    <property type="entry name" value="Cyt_P450_E_grp-I"/>
</dbReference>
<dbReference type="PRINTS" id="PR00385">
    <property type="entry name" value="P450"/>
</dbReference>
<dbReference type="Proteomes" id="UP000290288">
    <property type="component" value="Unassembled WGS sequence"/>
</dbReference>
<keyword evidence="5 9" id="KW-0479">Metal-binding</keyword>
<proteinExistence type="inferred from homology"/>
<evidence type="ECO:0000256" key="4">
    <source>
        <dbReference type="ARBA" id="ARBA00022617"/>
    </source>
</evidence>
<keyword evidence="12" id="KW-1185">Reference proteome</keyword>
<reference evidence="11 12" key="1">
    <citation type="submission" date="2019-01" db="EMBL/GenBank/DDBJ databases">
        <title>Draft genome sequence of Psathyrella aberdarensis IHI B618.</title>
        <authorList>
            <person name="Buettner E."/>
            <person name="Kellner H."/>
        </authorList>
    </citation>
    <scope>NUCLEOTIDE SEQUENCE [LARGE SCALE GENOMIC DNA]</scope>
    <source>
        <strain evidence="11 12">IHI B618</strain>
    </source>
</reference>
<dbReference type="InterPro" id="IPR017972">
    <property type="entry name" value="Cyt_P450_CS"/>
</dbReference>
<evidence type="ECO:0008006" key="13">
    <source>
        <dbReference type="Google" id="ProtNLM"/>
    </source>
</evidence>
<gene>
    <name evidence="11" type="ORF">EST38_g10107</name>
</gene>
<evidence type="ECO:0000256" key="5">
    <source>
        <dbReference type="ARBA" id="ARBA00022723"/>
    </source>
</evidence>
<evidence type="ECO:0000313" key="12">
    <source>
        <dbReference type="Proteomes" id="UP000290288"/>
    </source>
</evidence>
<dbReference type="PANTHER" id="PTHR46300">
    <property type="entry name" value="P450, PUTATIVE (EUROFUNG)-RELATED-RELATED"/>
    <property type="match status" value="1"/>
</dbReference>
<comment type="pathway">
    <text evidence="2">Secondary metabolite biosynthesis.</text>
</comment>
<keyword evidence="7 9" id="KW-0408">Iron</keyword>
<dbReference type="SUPFAM" id="SSF48264">
    <property type="entry name" value="Cytochrome P450"/>
    <property type="match status" value="1"/>
</dbReference>
<dbReference type="Pfam" id="PF00067">
    <property type="entry name" value="p450"/>
    <property type="match status" value="1"/>
</dbReference>
<evidence type="ECO:0000256" key="2">
    <source>
        <dbReference type="ARBA" id="ARBA00005179"/>
    </source>
</evidence>
<dbReference type="GO" id="GO:0016705">
    <property type="term" value="F:oxidoreductase activity, acting on paired donors, with incorporation or reduction of molecular oxygen"/>
    <property type="evidence" value="ECO:0007669"/>
    <property type="project" value="InterPro"/>
</dbReference>
<evidence type="ECO:0000256" key="6">
    <source>
        <dbReference type="ARBA" id="ARBA00023002"/>
    </source>
</evidence>
<dbReference type="Gene3D" id="1.10.630.10">
    <property type="entry name" value="Cytochrome P450"/>
    <property type="match status" value="1"/>
</dbReference>
<dbReference type="GO" id="GO:0020037">
    <property type="term" value="F:heme binding"/>
    <property type="evidence" value="ECO:0007669"/>
    <property type="project" value="InterPro"/>
</dbReference>
<dbReference type="OrthoDB" id="2789670at2759"/>
<protein>
    <recommendedName>
        <fullName evidence="13">O-methylsterigmatocystin oxidoreductase</fullName>
    </recommendedName>
</protein>
<evidence type="ECO:0000256" key="3">
    <source>
        <dbReference type="ARBA" id="ARBA00010617"/>
    </source>
</evidence>
<evidence type="ECO:0000256" key="7">
    <source>
        <dbReference type="ARBA" id="ARBA00023004"/>
    </source>
</evidence>
<evidence type="ECO:0000256" key="1">
    <source>
        <dbReference type="ARBA" id="ARBA00001971"/>
    </source>
</evidence>
<dbReference type="GO" id="GO:0004497">
    <property type="term" value="F:monooxygenase activity"/>
    <property type="evidence" value="ECO:0007669"/>
    <property type="project" value="UniProtKB-KW"/>
</dbReference>
<keyword evidence="8 10" id="KW-0503">Monooxygenase</keyword>
<dbReference type="InterPro" id="IPR036396">
    <property type="entry name" value="Cyt_P450_sf"/>
</dbReference>
<name>A0A4Q2D882_9AGAR</name>
<dbReference type="InterPro" id="IPR001128">
    <property type="entry name" value="Cyt_P450"/>
</dbReference>
<dbReference type="PROSITE" id="PS00086">
    <property type="entry name" value="CYTOCHROME_P450"/>
    <property type="match status" value="1"/>
</dbReference>
<dbReference type="EMBL" id="SDEE01000515">
    <property type="protein sequence ID" value="RXW15747.1"/>
    <property type="molecule type" value="Genomic_DNA"/>
</dbReference>
<sequence>MVDLREYPWTVTLTLLFIHLIVRRLWVAKRSARLPLPPGPKGRPVVGNLSDVAVSERAANHYSNLANQYGDLVYLESLGTKILLVSSLKRALDLFERRSTIYSDRPHFPMLSGEMGYDAYFSMMRYDSMWRKQRREFHLHFNPTVVNRYHPVMLDERIAFLKDILSNPSGYRERSKSYFTGVIIRTIYGIKPKGNDDPLITQPNETTTGFSIAGRTGSFFVDLIPALTYVPDWMPGTGWKKIAKYYRDMSLTSRVTPFKLVQNLMEQETATPCVVSRMIEKLPDETDPDYAEAYTVAQDTSAVAYVAGSDTSFGGGMTFFLMLAMNPEVQKRAQEEIDEVIGFGRLPDFSDRPQLVYLDALLKEIFRWHQTLPLGVPHATSEDDVYDGYFIPKGTVVIGNALHILHDPELYPDPYKFDPDRYIKDGKINKEVANPYSAAFGFGRRICPGRHMSLDSIYAMVSATLAIFDISPPKDGNGNTIPVKPIFSDGLLSHPDPFELVIKPRSDRHKQFLETLTASDA</sequence>
<dbReference type="PANTHER" id="PTHR46300:SF7">
    <property type="entry name" value="P450, PUTATIVE (EUROFUNG)-RELATED"/>
    <property type="match status" value="1"/>
</dbReference>
<evidence type="ECO:0000256" key="9">
    <source>
        <dbReference type="PIRSR" id="PIRSR602401-1"/>
    </source>
</evidence>
<dbReference type="STRING" id="2316362.A0A4Q2D882"/>
<keyword evidence="4 9" id="KW-0349">Heme</keyword>
<evidence type="ECO:0000313" key="11">
    <source>
        <dbReference type="EMBL" id="RXW15747.1"/>
    </source>
</evidence>
<feature type="binding site" description="axial binding residue" evidence="9">
    <location>
        <position position="447"/>
    </location>
    <ligand>
        <name>heme</name>
        <dbReference type="ChEBI" id="CHEBI:30413"/>
    </ligand>
    <ligandPart>
        <name>Fe</name>
        <dbReference type="ChEBI" id="CHEBI:18248"/>
    </ligandPart>
</feature>
<comment type="similarity">
    <text evidence="3 10">Belongs to the cytochrome P450 family.</text>
</comment>
<dbReference type="PRINTS" id="PR00463">
    <property type="entry name" value="EP450I"/>
</dbReference>
<organism evidence="11 12">
    <name type="scientific">Candolleomyces aberdarensis</name>
    <dbReference type="NCBI Taxonomy" id="2316362"/>
    <lineage>
        <taxon>Eukaryota</taxon>
        <taxon>Fungi</taxon>
        <taxon>Dikarya</taxon>
        <taxon>Basidiomycota</taxon>
        <taxon>Agaricomycotina</taxon>
        <taxon>Agaricomycetes</taxon>
        <taxon>Agaricomycetidae</taxon>
        <taxon>Agaricales</taxon>
        <taxon>Agaricineae</taxon>
        <taxon>Psathyrellaceae</taxon>
        <taxon>Candolleomyces</taxon>
    </lineage>
</organism>
<dbReference type="InterPro" id="IPR050364">
    <property type="entry name" value="Cytochrome_P450_fung"/>
</dbReference>